<keyword evidence="1" id="KW-0472">Membrane</keyword>
<feature type="transmembrane region" description="Helical" evidence="1">
    <location>
        <begin position="127"/>
        <end position="154"/>
    </location>
</feature>
<dbReference type="Proteomes" id="UP000886886">
    <property type="component" value="Unassembled WGS sequence"/>
</dbReference>
<keyword evidence="1" id="KW-0812">Transmembrane</keyword>
<feature type="transmembrane region" description="Helical" evidence="1">
    <location>
        <begin position="191"/>
        <end position="213"/>
    </location>
</feature>
<evidence type="ECO:0000313" key="2">
    <source>
        <dbReference type="EMBL" id="HIQ98056.1"/>
    </source>
</evidence>
<organism evidence="2 3">
    <name type="scientific">Candidatus Limivivens merdigallinarum</name>
    <dbReference type="NCBI Taxonomy" id="2840859"/>
    <lineage>
        <taxon>Bacteria</taxon>
        <taxon>Bacillati</taxon>
        <taxon>Bacillota</taxon>
        <taxon>Clostridia</taxon>
        <taxon>Lachnospirales</taxon>
        <taxon>Lachnospiraceae</taxon>
        <taxon>Lachnospiraceae incertae sedis</taxon>
        <taxon>Candidatus Limivivens</taxon>
    </lineage>
</organism>
<evidence type="ECO:0000313" key="3">
    <source>
        <dbReference type="Proteomes" id="UP000886886"/>
    </source>
</evidence>
<dbReference type="AlphaFoldDB" id="A0A9D0ZYT7"/>
<feature type="transmembrane region" description="Helical" evidence="1">
    <location>
        <begin position="84"/>
        <end position="106"/>
    </location>
</feature>
<feature type="transmembrane region" description="Helical" evidence="1">
    <location>
        <begin position="219"/>
        <end position="237"/>
    </location>
</feature>
<feature type="transmembrane region" description="Helical" evidence="1">
    <location>
        <begin position="61"/>
        <end position="78"/>
    </location>
</feature>
<accession>A0A9D0ZYT7</accession>
<comment type="caution">
    <text evidence="2">The sequence shown here is derived from an EMBL/GenBank/DDBJ whole genome shotgun (WGS) entry which is preliminary data.</text>
</comment>
<sequence>MRNQKLKRRLQEWNVPEFDRNARKKLEIAVIRSGVNVPGRLRMNCREFFASQMRLIRKRTYLWKMLLVVCALAVIHGGTLKEEIWSWTMAAVAGPLLCLTNMQELCNVCRRGMRELHLTARYSLKHVLLVRLAVFGGVDLALSAAVLLAVWLQGYEAGRLGLYFGVPYGLTFFGCIAVLNRMKEEDGMTACLIVGGCVAMGILFLRITGSGLFEEGKTFFWIMVGLLAAAGILKEGFRLLHNAGGAGYEIEHGTFV</sequence>
<reference evidence="2" key="2">
    <citation type="journal article" date="2021" name="PeerJ">
        <title>Extensive microbial diversity within the chicken gut microbiome revealed by metagenomics and culture.</title>
        <authorList>
            <person name="Gilroy R."/>
            <person name="Ravi A."/>
            <person name="Getino M."/>
            <person name="Pursley I."/>
            <person name="Horton D.L."/>
            <person name="Alikhan N.F."/>
            <person name="Baker D."/>
            <person name="Gharbi K."/>
            <person name="Hall N."/>
            <person name="Watson M."/>
            <person name="Adriaenssens E.M."/>
            <person name="Foster-Nyarko E."/>
            <person name="Jarju S."/>
            <person name="Secka A."/>
            <person name="Antonio M."/>
            <person name="Oren A."/>
            <person name="Chaudhuri R.R."/>
            <person name="La Ragione R."/>
            <person name="Hildebrand F."/>
            <person name="Pallen M.J."/>
        </authorList>
    </citation>
    <scope>NUCLEOTIDE SEQUENCE</scope>
    <source>
        <strain evidence="2">ChiSjej3B21-11622</strain>
    </source>
</reference>
<name>A0A9D0ZYT7_9FIRM</name>
<dbReference type="EMBL" id="DVFT01000231">
    <property type="protein sequence ID" value="HIQ98056.1"/>
    <property type="molecule type" value="Genomic_DNA"/>
</dbReference>
<keyword evidence="1" id="KW-1133">Transmembrane helix</keyword>
<evidence type="ECO:0000256" key="1">
    <source>
        <dbReference type="SAM" id="Phobius"/>
    </source>
</evidence>
<gene>
    <name evidence="2" type="ORF">IAB26_16020</name>
</gene>
<reference evidence="2" key="1">
    <citation type="submission" date="2020-10" db="EMBL/GenBank/DDBJ databases">
        <authorList>
            <person name="Gilroy R."/>
        </authorList>
    </citation>
    <scope>NUCLEOTIDE SEQUENCE</scope>
    <source>
        <strain evidence="2">ChiSjej3B21-11622</strain>
    </source>
</reference>
<feature type="transmembrane region" description="Helical" evidence="1">
    <location>
        <begin position="160"/>
        <end position="179"/>
    </location>
</feature>
<protein>
    <submittedName>
        <fullName evidence="2">Uncharacterized protein</fullName>
    </submittedName>
</protein>
<proteinExistence type="predicted"/>